<gene>
    <name evidence="2" type="ORF">PVAP13_1KG196805</name>
</gene>
<dbReference type="EMBL" id="CM029037">
    <property type="protein sequence ID" value="KAG2657701.1"/>
    <property type="molecule type" value="Genomic_DNA"/>
</dbReference>
<accession>A0A8T0X7U1</accession>
<reference evidence="2" key="1">
    <citation type="submission" date="2020-05" db="EMBL/GenBank/DDBJ databases">
        <title>WGS assembly of Panicum virgatum.</title>
        <authorList>
            <person name="Lovell J.T."/>
            <person name="Jenkins J."/>
            <person name="Shu S."/>
            <person name="Juenger T.E."/>
            <person name="Schmutz J."/>
        </authorList>
    </citation>
    <scope>NUCLEOTIDE SEQUENCE</scope>
    <source>
        <strain evidence="2">AP13</strain>
    </source>
</reference>
<proteinExistence type="predicted"/>
<evidence type="ECO:0000256" key="1">
    <source>
        <dbReference type="SAM" id="MobiDB-lite"/>
    </source>
</evidence>
<dbReference type="AlphaFoldDB" id="A0A8T0X7U1"/>
<feature type="region of interest" description="Disordered" evidence="1">
    <location>
        <begin position="1"/>
        <end position="71"/>
    </location>
</feature>
<feature type="compositionally biased region" description="Low complexity" evidence="1">
    <location>
        <begin position="38"/>
        <end position="57"/>
    </location>
</feature>
<dbReference type="EMBL" id="CM029037">
    <property type="protein sequence ID" value="KAG2657700.1"/>
    <property type="molecule type" value="Genomic_DNA"/>
</dbReference>
<comment type="caution">
    <text evidence="2">The sequence shown here is derived from an EMBL/GenBank/DDBJ whole genome shotgun (WGS) entry which is preliminary data.</text>
</comment>
<keyword evidence="3" id="KW-1185">Reference proteome</keyword>
<dbReference type="Proteomes" id="UP000823388">
    <property type="component" value="Chromosome 1K"/>
</dbReference>
<organism evidence="2 3">
    <name type="scientific">Panicum virgatum</name>
    <name type="common">Blackwell switchgrass</name>
    <dbReference type="NCBI Taxonomy" id="38727"/>
    <lineage>
        <taxon>Eukaryota</taxon>
        <taxon>Viridiplantae</taxon>
        <taxon>Streptophyta</taxon>
        <taxon>Embryophyta</taxon>
        <taxon>Tracheophyta</taxon>
        <taxon>Spermatophyta</taxon>
        <taxon>Magnoliopsida</taxon>
        <taxon>Liliopsida</taxon>
        <taxon>Poales</taxon>
        <taxon>Poaceae</taxon>
        <taxon>PACMAD clade</taxon>
        <taxon>Panicoideae</taxon>
        <taxon>Panicodae</taxon>
        <taxon>Paniceae</taxon>
        <taxon>Panicinae</taxon>
        <taxon>Panicum</taxon>
        <taxon>Panicum sect. Hiantes</taxon>
    </lineage>
</organism>
<sequence length="106" mass="11647">MASSAGWTRRSLQAGWRHGLQAGRRRGSSRWSGGAGSSRGQRQAEWVWPASRGPAAQGGRGRRTPSVEATVQGSGWIEREDYLNISMGNMDWKQGHSYLQNCSVQT</sequence>
<name>A0A8T0X7U1_PANVG</name>
<evidence type="ECO:0000313" key="2">
    <source>
        <dbReference type="EMBL" id="KAG2657701.1"/>
    </source>
</evidence>
<protein>
    <submittedName>
        <fullName evidence="2">Uncharacterized protein</fullName>
    </submittedName>
</protein>
<evidence type="ECO:0000313" key="3">
    <source>
        <dbReference type="Proteomes" id="UP000823388"/>
    </source>
</evidence>